<reference evidence="2" key="2">
    <citation type="submission" date="2015-07" db="EMBL/GenBank/DDBJ databases">
        <title>Contrasting host-pathogen interactions and genome evolution in two generalist and specialist microsporidian pathogens of mosquitoes.</title>
        <authorList>
            <consortium name="The Broad Institute Genomics Platform"/>
            <consortium name="The Broad Institute Genome Sequencing Center for Infectious Disease"/>
            <person name="Cuomo C.A."/>
            <person name="Sanscrainte N.D."/>
            <person name="Goldberg J.M."/>
            <person name="Heiman D."/>
            <person name="Young S."/>
            <person name="Zeng Q."/>
            <person name="Becnel J.J."/>
            <person name="Birren B.W."/>
        </authorList>
    </citation>
    <scope>NUCLEOTIDE SEQUENCE [LARGE SCALE GENOMIC DNA]</scope>
    <source>
        <strain evidence="2">USNM 41457</strain>
    </source>
</reference>
<dbReference type="InParanoid" id="J9D6Q6"/>
<name>J9D6Q6_EDHAE</name>
<dbReference type="HOGENOM" id="CLU_2015226_0_0_1"/>
<keyword evidence="2" id="KW-1185">Reference proteome</keyword>
<protein>
    <submittedName>
        <fullName evidence="1">Uncharacterized protein</fullName>
    </submittedName>
</protein>
<dbReference type="AlphaFoldDB" id="J9D6Q6"/>
<gene>
    <name evidence="1" type="ORF">EDEG_02231</name>
</gene>
<proteinExistence type="predicted"/>
<comment type="caution">
    <text evidence="1">The sequence shown here is derived from an EMBL/GenBank/DDBJ whole genome shotgun (WGS) entry which is preliminary data.</text>
</comment>
<dbReference type="EMBL" id="AFBI03000037">
    <property type="protein sequence ID" value="EJW03466.1"/>
    <property type="molecule type" value="Genomic_DNA"/>
</dbReference>
<organism evidence="1 2">
    <name type="scientific">Edhazardia aedis (strain USNM 41457)</name>
    <name type="common">Microsporidian parasite</name>
    <dbReference type="NCBI Taxonomy" id="1003232"/>
    <lineage>
        <taxon>Eukaryota</taxon>
        <taxon>Fungi</taxon>
        <taxon>Fungi incertae sedis</taxon>
        <taxon>Microsporidia</taxon>
        <taxon>Edhazardia</taxon>
    </lineage>
</organism>
<reference evidence="1 2" key="1">
    <citation type="submission" date="2011-08" db="EMBL/GenBank/DDBJ databases">
        <authorList>
            <person name="Liu Z.J."/>
            <person name="Shi F.L."/>
            <person name="Lu J.Q."/>
            <person name="Li M."/>
            <person name="Wang Z.L."/>
        </authorList>
    </citation>
    <scope>NUCLEOTIDE SEQUENCE [LARGE SCALE GENOMIC DNA]</scope>
    <source>
        <strain evidence="1 2">USNM 41457</strain>
    </source>
</reference>
<evidence type="ECO:0000313" key="2">
    <source>
        <dbReference type="Proteomes" id="UP000003163"/>
    </source>
</evidence>
<dbReference type="Proteomes" id="UP000003163">
    <property type="component" value="Unassembled WGS sequence"/>
</dbReference>
<evidence type="ECO:0000313" key="1">
    <source>
        <dbReference type="EMBL" id="EJW03466.1"/>
    </source>
</evidence>
<dbReference type="VEuPathDB" id="MicrosporidiaDB:EDEG_02231"/>
<sequence length="123" mass="14109">MTISRQPPRDGTCAGNASFPYHWFPQELPYRIYSGGSSHLMCCSPELLCTRTSTCFQLRFATRCVNRPPCEVLRLVVAVLIRSRYLYDQDLDSGSLFISQRFVSRRSIHAAHLWSHVTLLSKK</sequence>
<accession>J9D6Q6</accession>